<evidence type="ECO:0000256" key="2">
    <source>
        <dbReference type="RuleBase" id="RU361156"/>
    </source>
</evidence>
<organism evidence="3 4">
    <name type="scientific">Diacronema lutheri</name>
    <name type="common">Unicellular marine alga</name>
    <name type="synonym">Monochrysis lutheri</name>
    <dbReference type="NCBI Taxonomy" id="2081491"/>
    <lineage>
        <taxon>Eukaryota</taxon>
        <taxon>Haptista</taxon>
        <taxon>Haptophyta</taxon>
        <taxon>Pavlovophyceae</taxon>
        <taxon>Pavlovales</taxon>
        <taxon>Pavlovaceae</taxon>
        <taxon>Diacronema</taxon>
    </lineage>
</organism>
<dbReference type="InterPro" id="IPR001563">
    <property type="entry name" value="Peptidase_S10"/>
</dbReference>
<keyword evidence="2" id="KW-0378">Hydrolase</keyword>
<comment type="similarity">
    <text evidence="1 2">Belongs to the peptidase S10 family.</text>
</comment>
<dbReference type="AlphaFoldDB" id="A0A8J5XJH9"/>
<sequence length="564" mass="60973">MLLLLGALSTAGARQFAALPARDADYVRDLPMWGAPPTDTYSGFLSADAVEPGTRLHYHFVACSNGADPSTTPVVLWMNGGPGSSSYLGLLQELGPLLINATGGLFENPYAWTTRAHLLVLESPAGVGYSYCAAQLKGMGCANSDKSTARAARAAVLDFYTRLFPELRSTDLFLTGESYAGVYVPTLARELLEHAARVVPLAGLAVGDPCTDNECQAESMDMIWYSHKYGFLPRELFELLWHRCKLRMPSRRTAGRWLGAGRATTGDEHQPMHQPSLRATAAVDPSLAAECRVASRTFLAITSHGFSQEWPRAFLNDLTLFGPAATTSFDALGSLDALTAAWMNRADVRRALHVDTSPAKAWPGPEALWTYSSDYSACNAQASPGTPSMIEIYRDIAPKLKRTLVFNGDTDPCVSYEGTREAIKRVGFAELRGGGYRPWFFNASAASEALIRAKPVLFGPSLALRDAGVQFGGSVVEYEHGLAFATVHGSGHMVPQFRPRAALHMLTKLLELEPLAPRLPADSELATWADDEFERAIDNWTDRARAPPYVGPGSAAAGSAVNKL</sequence>
<dbReference type="PANTHER" id="PTHR11802:SF201">
    <property type="entry name" value="CARBOXYPEPTIDASE"/>
    <property type="match status" value="1"/>
</dbReference>
<accession>A0A8J5XJH9</accession>
<dbReference type="Pfam" id="PF00450">
    <property type="entry name" value="Peptidase_S10"/>
    <property type="match status" value="1"/>
</dbReference>
<dbReference type="PANTHER" id="PTHR11802">
    <property type="entry name" value="SERINE PROTEASE FAMILY S10 SERINE CARBOXYPEPTIDASE"/>
    <property type="match status" value="1"/>
</dbReference>
<dbReference type="PRINTS" id="PR00724">
    <property type="entry name" value="CRBOXYPTASEC"/>
</dbReference>
<dbReference type="PROSITE" id="PS00131">
    <property type="entry name" value="CARBOXYPEPT_SER_SER"/>
    <property type="match status" value="1"/>
</dbReference>
<protein>
    <recommendedName>
        <fullName evidence="2">Carboxypeptidase</fullName>
        <ecNumber evidence="2">3.4.16.-</ecNumber>
    </recommendedName>
</protein>
<dbReference type="OrthoDB" id="443318at2759"/>
<dbReference type="Gene3D" id="3.40.50.1820">
    <property type="entry name" value="alpha/beta hydrolase"/>
    <property type="match status" value="1"/>
</dbReference>
<dbReference type="GO" id="GO:0004185">
    <property type="term" value="F:serine-type carboxypeptidase activity"/>
    <property type="evidence" value="ECO:0007669"/>
    <property type="project" value="UniProtKB-UniRule"/>
</dbReference>
<evidence type="ECO:0000256" key="1">
    <source>
        <dbReference type="ARBA" id="ARBA00009431"/>
    </source>
</evidence>
<dbReference type="EC" id="3.4.16.-" evidence="2"/>
<proteinExistence type="inferred from homology"/>
<name>A0A8J5XJH9_DIALT</name>
<keyword evidence="2" id="KW-0121">Carboxypeptidase</keyword>
<evidence type="ECO:0000313" key="4">
    <source>
        <dbReference type="Proteomes" id="UP000751190"/>
    </source>
</evidence>
<reference evidence="3" key="1">
    <citation type="submission" date="2021-05" db="EMBL/GenBank/DDBJ databases">
        <title>The genome of the haptophyte Pavlova lutheri (Diacronema luteri, Pavlovales) - a model for lipid biosynthesis in eukaryotic algae.</title>
        <authorList>
            <person name="Hulatt C.J."/>
            <person name="Posewitz M.C."/>
        </authorList>
    </citation>
    <scope>NUCLEOTIDE SEQUENCE</scope>
    <source>
        <strain evidence="3">NIVA-4/92</strain>
    </source>
</reference>
<keyword evidence="2" id="KW-0645">Protease</keyword>
<dbReference type="GO" id="GO:0006508">
    <property type="term" value="P:proteolysis"/>
    <property type="evidence" value="ECO:0007669"/>
    <property type="project" value="UniProtKB-KW"/>
</dbReference>
<dbReference type="OMA" id="GAQHLIC"/>
<dbReference type="Proteomes" id="UP000751190">
    <property type="component" value="Unassembled WGS sequence"/>
</dbReference>
<gene>
    <name evidence="3" type="ORF">KFE25_007466</name>
</gene>
<evidence type="ECO:0000313" key="3">
    <source>
        <dbReference type="EMBL" id="KAG8468948.1"/>
    </source>
</evidence>
<keyword evidence="4" id="KW-1185">Reference proteome</keyword>
<dbReference type="PROSITE" id="PS00560">
    <property type="entry name" value="CARBOXYPEPT_SER_HIS"/>
    <property type="match status" value="1"/>
</dbReference>
<dbReference type="EMBL" id="JAGTXO010000003">
    <property type="protein sequence ID" value="KAG8468948.1"/>
    <property type="molecule type" value="Genomic_DNA"/>
</dbReference>
<dbReference type="InterPro" id="IPR018202">
    <property type="entry name" value="Ser_caboxypep_ser_AS"/>
</dbReference>
<dbReference type="InterPro" id="IPR029058">
    <property type="entry name" value="AB_hydrolase_fold"/>
</dbReference>
<dbReference type="SUPFAM" id="SSF53474">
    <property type="entry name" value="alpha/beta-Hydrolases"/>
    <property type="match status" value="1"/>
</dbReference>
<dbReference type="InterPro" id="IPR033124">
    <property type="entry name" value="Ser_caboxypep_his_AS"/>
</dbReference>
<comment type="caution">
    <text evidence="3">The sequence shown here is derived from an EMBL/GenBank/DDBJ whole genome shotgun (WGS) entry which is preliminary data.</text>
</comment>